<dbReference type="Gene3D" id="3.20.20.70">
    <property type="entry name" value="Aldolase class I"/>
    <property type="match status" value="1"/>
</dbReference>
<proteinExistence type="inferred from homology"/>
<feature type="active site" description="Proton acceptor" evidence="8">
    <location>
        <position position="85"/>
    </location>
</feature>
<evidence type="ECO:0000256" key="7">
    <source>
        <dbReference type="ARBA" id="ARBA00049047"/>
    </source>
</evidence>
<evidence type="ECO:0000313" key="10">
    <source>
        <dbReference type="EMBL" id="GGO04354.1"/>
    </source>
</evidence>
<evidence type="ECO:0000256" key="5">
    <source>
        <dbReference type="ARBA" id="ARBA00023141"/>
    </source>
</evidence>
<comment type="pathway">
    <text evidence="1 8">Amino-acid biosynthesis; L-tryptophan biosynthesis; L-tryptophan from chorismate: step 5/5.</text>
</comment>
<evidence type="ECO:0000313" key="11">
    <source>
        <dbReference type="Proteomes" id="UP000606653"/>
    </source>
</evidence>
<dbReference type="InterPro" id="IPR002028">
    <property type="entry name" value="Trp_synthase_suA"/>
</dbReference>
<keyword evidence="3 8" id="KW-0028">Amino-acid biosynthesis</keyword>
<evidence type="ECO:0000256" key="2">
    <source>
        <dbReference type="ARBA" id="ARBA00011270"/>
    </source>
</evidence>
<comment type="catalytic activity">
    <reaction evidence="7 8">
        <text>(1S,2R)-1-C-(indol-3-yl)glycerol 3-phosphate + L-serine = D-glyceraldehyde 3-phosphate + L-tryptophan + H2O</text>
        <dbReference type="Rhea" id="RHEA:10532"/>
        <dbReference type="ChEBI" id="CHEBI:15377"/>
        <dbReference type="ChEBI" id="CHEBI:33384"/>
        <dbReference type="ChEBI" id="CHEBI:57912"/>
        <dbReference type="ChEBI" id="CHEBI:58866"/>
        <dbReference type="ChEBI" id="CHEBI:59776"/>
        <dbReference type="EC" id="4.2.1.20"/>
    </reaction>
</comment>
<keyword evidence="5 8" id="KW-0057">Aromatic amino acid biosynthesis</keyword>
<comment type="subunit">
    <text evidence="2 8">Tetramer of two alpha and two beta chains.</text>
</comment>
<dbReference type="PANTHER" id="PTHR43406">
    <property type="entry name" value="TRYPTOPHAN SYNTHASE, ALPHA CHAIN"/>
    <property type="match status" value="1"/>
</dbReference>
<comment type="caution">
    <text evidence="10">The sequence shown here is derived from an EMBL/GenBank/DDBJ whole genome shotgun (WGS) entry which is preliminary data.</text>
</comment>
<gene>
    <name evidence="8 10" type="primary">trpA</name>
    <name evidence="10" type="ORF">GCM10010969_29490</name>
</gene>
<accession>A0ABQ2L5L2</accession>
<evidence type="ECO:0000256" key="6">
    <source>
        <dbReference type="ARBA" id="ARBA00023239"/>
    </source>
</evidence>
<comment type="similarity">
    <text evidence="8 9">Belongs to the TrpA family.</text>
</comment>
<feature type="active site" description="Proton acceptor" evidence="8">
    <location>
        <position position="96"/>
    </location>
</feature>
<dbReference type="InterPro" id="IPR011060">
    <property type="entry name" value="RibuloseP-bd_barrel"/>
</dbReference>
<dbReference type="RefSeq" id="WP_018976411.1">
    <property type="nucleotide sequence ID" value="NZ_BMLN01000008.1"/>
</dbReference>
<dbReference type="SUPFAM" id="SSF51366">
    <property type="entry name" value="Ribulose-phoshate binding barrel"/>
    <property type="match status" value="1"/>
</dbReference>
<evidence type="ECO:0000256" key="1">
    <source>
        <dbReference type="ARBA" id="ARBA00004733"/>
    </source>
</evidence>
<dbReference type="PROSITE" id="PS00167">
    <property type="entry name" value="TRP_SYNTHASE_ALPHA"/>
    <property type="match status" value="1"/>
</dbReference>
<protein>
    <recommendedName>
        <fullName evidence="8">Tryptophan synthase alpha chain</fullName>
        <ecNumber evidence="8">4.2.1.20</ecNumber>
    </recommendedName>
</protein>
<sequence>MKQPNLMNRVAMNHNAAEGLSADAVHTSSVSGNSNLPNLIEETFQRIRKSDGTALIPFLTVGDPDIETTLEIIEHLEQAGADVLELGVPYSDPLADGPVIQRASSRALQQLITVRTCLDVASKARARGVKMPFVLFTYYNPVLQMGLDDFFAEASKNEISGLIIPDLPHEEAEEMRERADRVNIALIPLIAPTSIERIGRILDHGRGFVYCVSSLGVTGERASFHEGVDAFIRDVRSRTDLPVAVGFGISSREQVERFSELCDGVVVGSAIVRTIESLISDLMNADRREDALLQIREFVAELKV</sequence>
<dbReference type="Pfam" id="PF00290">
    <property type="entry name" value="Trp_syntA"/>
    <property type="match status" value="1"/>
</dbReference>
<dbReference type="NCBIfam" id="TIGR00262">
    <property type="entry name" value="trpA"/>
    <property type="match status" value="1"/>
</dbReference>
<evidence type="ECO:0000256" key="3">
    <source>
        <dbReference type="ARBA" id="ARBA00022605"/>
    </source>
</evidence>
<dbReference type="InterPro" id="IPR018204">
    <property type="entry name" value="Trp_synthase_alpha_AS"/>
</dbReference>
<dbReference type="Proteomes" id="UP000606653">
    <property type="component" value="Unassembled WGS sequence"/>
</dbReference>
<comment type="function">
    <text evidence="8">The alpha subunit is responsible for the aldol cleavage of indoleglycerol phosphate to indole and glyceraldehyde 3-phosphate.</text>
</comment>
<dbReference type="EC" id="4.2.1.20" evidence="8"/>
<dbReference type="EMBL" id="BMLN01000008">
    <property type="protein sequence ID" value="GGO04354.1"/>
    <property type="molecule type" value="Genomic_DNA"/>
</dbReference>
<dbReference type="HAMAP" id="MF_00131">
    <property type="entry name" value="Trp_synth_alpha"/>
    <property type="match status" value="1"/>
</dbReference>
<dbReference type="InterPro" id="IPR013785">
    <property type="entry name" value="Aldolase_TIM"/>
</dbReference>
<dbReference type="PANTHER" id="PTHR43406:SF1">
    <property type="entry name" value="TRYPTOPHAN SYNTHASE ALPHA CHAIN, CHLOROPLASTIC"/>
    <property type="match status" value="1"/>
</dbReference>
<dbReference type="CDD" id="cd04724">
    <property type="entry name" value="Tryptophan_synthase_alpha"/>
    <property type="match status" value="1"/>
</dbReference>
<evidence type="ECO:0000256" key="9">
    <source>
        <dbReference type="RuleBase" id="RU003662"/>
    </source>
</evidence>
<keyword evidence="4 8" id="KW-0822">Tryptophan biosynthesis</keyword>
<keyword evidence="6 8" id="KW-0456">Lyase</keyword>
<organism evidence="10 11">
    <name type="scientific">Saccharibacillus kuerlensis</name>
    <dbReference type="NCBI Taxonomy" id="459527"/>
    <lineage>
        <taxon>Bacteria</taxon>
        <taxon>Bacillati</taxon>
        <taxon>Bacillota</taxon>
        <taxon>Bacilli</taxon>
        <taxon>Bacillales</taxon>
        <taxon>Paenibacillaceae</taxon>
        <taxon>Saccharibacillus</taxon>
    </lineage>
</organism>
<keyword evidence="11" id="KW-1185">Reference proteome</keyword>
<evidence type="ECO:0000256" key="4">
    <source>
        <dbReference type="ARBA" id="ARBA00022822"/>
    </source>
</evidence>
<evidence type="ECO:0000256" key="8">
    <source>
        <dbReference type="HAMAP-Rule" id="MF_00131"/>
    </source>
</evidence>
<name>A0ABQ2L5L2_9BACL</name>
<reference evidence="11" key="1">
    <citation type="journal article" date="2019" name="Int. J. Syst. Evol. Microbiol.">
        <title>The Global Catalogue of Microorganisms (GCM) 10K type strain sequencing project: providing services to taxonomists for standard genome sequencing and annotation.</title>
        <authorList>
            <consortium name="The Broad Institute Genomics Platform"/>
            <consortium name="The Broad Institute Genome Sequencing Center for Infectious Disease"/>
            <person name="Wu L."/>
            <person name="Ma J."/>
        </authorList>
    </citation>
    <scope>NUCLEOTIDE SEQUENCE [LARGE SCALE GENOMIC DNA]</scope>
    <source>
        <strain evidence="11">CGMCC 1.6964</strain>
    </source>
</reference>